<dbReference type="EMBL" id="JBHSYQ010000016">
    <property type="protein sequence ID" value="MFC6999582.1"/>
    <property type="molecule type" value="Genomic_DNA"/>
</dbReference>
<proteinExistence type="predicted"/>
<protein>
    <submittedName>
        <fullName evidence="1">Uncharacterized protein</fullName>
    </submittedName>
</protein>
<organism evidence="1 2">
    <name type="scientific">Rufibacter roseus</name>
    <dbReference type="NCBI Taxonomy" id="1567108"/>
    <lineage>
        <taxon>Bacteria</taxon>
        <taxon>Pseudomonadati</taxon>
        <taxon>Bacteroidota</taxon>
        <taxon>Cytophagia</taxon>
        <taxon>Cytophagales</taxon>
        <taxon>Hymenobacteraceae</taxon>
        <taxon>Rufibacter</taxon>
    </lineage>
</organism>
<dbReference type="Proteomes" id="UP001596405">
    <property type="component" value="Unassembled WGS sequence"/>
</dbReference>
<dbReference type="RefSeq" id="WP_066621141.1">
    <property type="nucleotide sequence ID" value="NZ_JBHSYQ010000016.1"/>
</dbReference>
<evidence type="ECO:0000313" key="1">
    <source>
        <dbReference type="EMBL" id="MFC6999582.1"/>
    </source>
</evidence>
<gene>
    <name evidence="1" type="ORF">ACFQHR_18240</name>
</gene>
<name>A0ABW2DSK1_9BACT</name>
<keyword evidence="2" id="KW-1185">Reference proteome</keyword>
<accession>A0ABW2DSK1</accession>
<reference evidence="2" key="1">
    <citation type="journal article" date="2019" name="Int. J. Syst. Evol. Microbiol.">
        <title>The Global Catalogue of Microorganisms (GCM) 10K type strain sequencing project: providing services to taxonomists for standard genome sequencing and annotation.</title>
        <authorList>
            <consortium name="The Broad Institute Genomics Platform"/>
            <consortium name="The Broad Institute Genome Sequencing Center for Infectious Disease"/>
            <person name="Wu L."/>
            <person name="Ma J."/>
        </authorList>
    </citation>
    <scope>NUCLEOTIDE SEQUENCE [LARGE SCALE GENOMIC DNA]</scope>
    <source>
        <strain evidence="2">CGMCC 4.7393</strain>
    </source>
</reference>
<comment type="caution">
    <text evidence="1">The sequence shown here is derived from an EMBL/GenBank/DDBJ whole genome shotgun (WGS) entry which is preliminary data.</text>
</comment>
<sequence>MSKENKAPEQEQLTPEQEIARLRQQLADKDAILDETVQALKNAEAAKGSSLPVVSFEDEQYRLLAAKANIKGKVYTAAEVAESKELIQHLIKIKSGLLQKIEATEEESNA</sequence>
<evidence type="ECO:0000313" key="2">
    <source>
        <dbReference type="Proteomes" id="UP001596405"/>
    </source>
</evidence>